<dbReference type="KEGG" id="dfa:DFA_10416"/>
<feature type="compositionally biased region" description="Gly residues" evidence="1">
    <location>
        <begin position="46"/>
        <end position="61"/>
    </location>
</feature>
<accession>F4QA55</accession>
<dbReference type="EMBL" id="GL883026">
    <property type="protein sequence ID" value="EGG15574.1"/>
    <property type="molecule type" value="Genomic_DNA"/>
</dbReference>
<dbReference type="AlphaFoldDB" id="F4QA55"/>
<gene>
    <name evidence="2" type="ORF">DFA_10416</name>
</gene>
<protein>
    <submittedName>
        <fullName evidence="2">Uncharacterized protein</fullName>
    </submittedName>
</protein>
<dbReference type="GeneID" id="14867653"/>
<evidence type="ECO:0000313" key="2">
    <source>
        <dbReference type="EMBL" id="EGG15574.1"/>
    </source>
</evidence>
<feature type="region of interest" description="Disordered" evidence="1">
    <location>
        <begin position="1"/>
        <end position="61"/>
    </location>
</feature>
<keyword evidence="3" id="KW-1185">Reference proteome</keyword>
<reference evidence="3" key="1">
    <citation type="journal article" date="2011" name="Genome Res.">
        <title>Phylogeny-wide analysis of social amoeba genomes highlights ancient origins for complex intercellular communication.</title>
        <authorList>
            <person name="Heidel A.J."/>
            <person name="Lawal H.M."/>
            <person name="Felder M."/>
            <person name="Schilde C."/>
            <person name="Helps N.R."/>
            <person name="Tunggal B."/>
            <person name="Rivero F."/>
            <person name="John U."/>
            <person name="Schleicher M."/>
            <person name="Eichinger L."/>
            <person name="Platzer M."/>
            <person name="Noegel A.A."/>
            <person name="Schaap P."/>
            <person name="Gloeckner G."/>
        </authorList>
    </citation>
    <scope>NUCLEOTIDE SEQUENCE [LARGE SCALE GENOMIC DNA]</scope>
    <source>
        <strain evidence="3">SH3</strain>
    </source>
</reference>
<organism evidence="2 3">
    <name type="scientific">Cavenderia fasciculata</name>
    <name type="common">Slime mold</name>
    <name type="synonym">Dictyostelium fasciculatum</name>
    <dbReference type="NCBI Taxonomy" id="261658"/>
    <lineage>
        <taxon>Eukaryota</taxon>
        <taxon>Amoebozoa</taxon>
        <taxon>Evosea</taxon>
        <taxon>Eumycetozoa</taxon>
        <taxon>Dictyostelia</taxon>
        <taxon>Acytosteliales</taxon>
        <taxon>Cavenderiaceae</taxon>
        <taxon>Cavenderia</taxon>
    </lineage>
</organism>
<sequence length="87" mass="8953">MARREGGSVVPSHGWREREGGASQWREVPSQGWERGGGCLSWTMLGGEGGTSHGGEVGASQWPGGGALSWLGSGLGTTHSSFARGID</sequence>
<name>F4QA55_CACFS</name>
<evidence type="ECO:0000256" key="1">
    <source>
        <dbReference type="SAM" id="MobiDB-lite"/>
    </source>
</evidence>
<dbReference type="RefSeq" id="XP_004354316.1">
    <property type="nucleotide sequence ID" value="XM_004354264.1"/>
</dbReference>
<evidence type="ECO:0000313" key="3">
    <source>
        <dbReference type="Proteomes" id="UP000007797"/>
    </source>
</evidence>
<proteinExistence type="predicted"/>
<dbReference type="Proteomes" id="UP000007797">
    <property type="component" value="Unassembled WGS sequence"/>
</dbReference>